<organism evidence="2 3">
    <name type="scientific">Cellvibrio zantedeschiae</name>
    <dbReference type="NCBI Taxonomy" id="1237077"/>
    <lineage>
        <taxon>Bacteria</taxon>
        <taxon>Pseudomonadati</taxon>
        <taxon>Pseudomonadota</taxon>
        <taxon>Gammaproteobacteria</taxon>
        <taxon>Cellvibrionales</taxon>
        <taxon>Cellvibrionaceae</taxon>
        <taxon>Cellvibrio</taxon>
    </lineage>
</organism>
<name>A0ABQ3AVY1_9GAMM</name>
<accession>A0ABQ3AVY1</accession>
<dbReference type="EMBL" id="BMYZ01000001">
    <property type="protein sequence ID" value="GGY68169.1"/>
    <property type="molecule type" value="Genomic_DNA"/>
</dbReference>
<evidence type="ECO:0000256" key="1">
    <source>
        <dbReference type="SAM" id="SignalP"/>
    </source>
</evidence>
<dbReference type="PROSITE" id="PS51257">
    <property type="entry name" value="PROKAR_LIPOPROTEIN"/>
    <property type="match status" value="1"/>
</dbReference>
<gene>
    <name evidence="2" type="ORF">GCM10011613_10470</name>
</gene>
<dbReference type="CDD" id="cd00063">
    <property type="entry name" value="FN3"/>
    <property type="match status" value="1"/>
</dbReference>
<dbReference type="InterPro" id="IPR003961">
    <property type="entry name" value="FN3_dom"/>
</dbReference>
<feature type="signal peptide" evidence="1">
    <location>
        <begin position="1"/>
        <end position="19"/>
    </location>
</feature>
<evidence type="ECO:0000313" key="2">
    <source>
        <dbReference type="EMBL" id="GGY68169.1"/>
    </source>
</evidence>
<evidence type="ECO:0000313" key="3">
    <source>
        <dbReference type="Proteomes" id="UP000619761"/>
    </source>
</evidence>
<comment type="caution">
    <text evidence="2">The sequence shown here is derived from an EMBL/GenBank/DDBJ whole genome shotgun (WGS) entry which is preliminary data.</text>
</comment>
<keyword evidence="3" id="KW-1185">Reference proteome</keyword>
<reference evidence="3" key="1">
    <citation type="journal article" date="2019" name="Int. J. Syst. Evol. Microbiol.">
        <title>The Global Catalogue of Microorganisms (GCM) 10K type strain sequencing project: providing services to taxonomists for standard genome sequencing and annotation.</title>
        <authorList>
            <consortium name="The Broad Institute Genomics Platform"/>
            <consortium name="The Broad Institute Genome Sequencing Center for Infectious Disease"/>
            <person name="Wu L."/>
            <person name="Ma J."/>
        </authorList>
    </citation>
    <scope>NUCLEOTIDE SEQUENCE [LARGE SCALE GENOMIC DNA]</scope>
    <source>
        <strain evidence="3">KCTC 32239</strain>
    </source>
</reference>
<proteinExistence type="predicted"/>
<dbReference type="Proteomes" id="UP000619761">
    <property type="component" value="Unassembled WGS sequence"/>
</dbReference>
<sequence length="139" mass="15453">MRWLFVAVFFSAFSCSAFSQGVNNNIVLPSLEFNWFVPSLRENGDVLPLAEIGGYELRWKIKGTKNFRSVVIRGGSNKSYILKGLVLGAYECEIATFDADGLYSRFVPIKYKLISIPKPILKPTVPGVNNCNPGVPCKM</sequence>
<keyword evidence="1" id="KW-0732">Signal</keyword>
<feature type="chain" id="PRO_5045708923" description="Ig-like domain-containing protein" evidence="1">
    <location>
        <begin position="20"/>
        <end position="139"/>
    </location>
</feature>
<protein>
    <recommendedName>
        <fullName evidence="4">Ig-like domain-containing protein</fullName>
    </recommendedName>
</protein>
<evidence type="ECO:0008006" key="4">
    <source>
        <dbReference type="Google" id="ProtNLM"/>
    </source>
</evidence>
<dbReference type="RefSeq" id="WP_189416497.1">
    <property type="nucleotide sequence ID" value="NZ_BMYZ01000001.1"/>
</dbReference>